<reference evidence="3" key="3">
    <citation type="submission" date="2021-06" db="EMBL/GenBank/DDBJ databases">
        <title>Genomic Description and Analysis of Intracellular Bacteria, Candidatus Berkiella cookevillensis and Candidatus Berkiella aquae.</title>
        <authorList>
            <person name="Kidane D.T."/>
            <person name="Mehari Y.T."/>
            <person name="Rice F.C."/>
            <person name="Arivett B.A."/>
            <person name="Farone A.L."/>
            <person name="Berk S.G."/>
            <person name="Farone M.B."/>
        </authorList>
    </citation>
    <scope>NUCLEOTIDE SEQUENCE</scope>
    <source>
        <strain evidence="3">CC99</strain>
    </source>
</reference>
<evidence type="ECO:0000313" key="2">
    <source>
        <dbReference type="EMBL" id="KRG18704.1"/>
    </source>
</evidence>
<evidence type="ECO:0000313" key="3">
    <source>
        <dbReference type="EMBL" id="MCS5709620.1"/>
    </source>
</evidence>
<dbReference type="SUPFAM" id="SSF55811">
    <property type="entry name" value="Nudix"/>
    <property type="match status" value="1"/>
</dbReference>
<evidence type="ECO:0000259" key="1">
    <source>
        <dbReference type="PROSITE" id="PS51462"/>
    </source>
</evidence>
<dbReference type="InterPro" id="IPR015797">
    <property type="entry name" value="NUDIX_hydrolase-like_dom_sf"/>
</dbReference>
<protein>
    <submittedName>
        <fullName evidence="2">ADP compounds hydrolase NudE</fullName>
        <ecNumber evidence="2">3.6.1.-</ecNumber>
    </submittedName>
</protein>
<dbReference type="Proteomes" id="UP000051494">
    <property type="component" value="Unassembled WGS sequence"/>
</dbReference>
<organism evidence="2">
    <name type="scientific">Candidatus Berkiella cookevillensis</name>
    <dbReference type="NCBI Taxonomy" id="437022"/>
    <lineage>
        <taxon>Bacteria</taxon>
        <taxon>Pseudomonadati</taxon>
        <taxon>Pseudomonadota</taxon>
        <taxon>Gammaproteobacteria</taxon>
        <taxon>Candidatus Berkiellales</taxon>
        <taxon>Candidatus Berkiellaceae</taxon>
        <taxon>Candidatus Berkiella</taxon>
    </lineage>
</organism>
<dbReference type="STRING" id="437022.CC99x_01185"/>
<dbReference type="EMBL" id="LKHV02000001">
    <property type="protein sequence ID" value="MCS5709620.1"/>
    <property type="molecule type" value="Genomic_DNA"/>
</dbReference>
<dbReference type="RefSeq" id="WP_057624295.1">
    <property type="nucleotide sequence ID" value="NZ_LKHV02000001.1"/>
</dbReference>
<gene>
    <name evidence="2" type="primary">nudE</name>
    <name evidence="2" type="ORF">CC99x_01185</name>
    <name evidence="3" type="ORF">CC99x_012010</name>
</gene>
<dbReference type="PATRIC" id="fig|1590042.3.peg.1199"/>
<comment type="caution">
    <text evidence="2">The sequence shown here is derived from an EMBL/GenBank/DDBJ whole genome shotgun (WGS) entry which is preliminary data.</text>
</comment>
<dbReference type="EC" id="3.6.1.-" evidence="2"/>
<feature type="domain" description="Nudix hydrolase" evidence="1">
    <location>
        <begin position="51"/>
        <end position="182"/>
    </location>
</feature>
<reference evidence="2" key="1">
    <citation type="submission" date="2015-09" db="EMBL/GenBank/DDBJ databases">
        <title>Draft Genome Sequences of Two Novel Amoeba-resistant Intranuclear Bacteria, Candidatus Berkiella cookevillensis and Candidatus Berkiella aquae.</title>
        <authorList>
            <person name="Mehari Y.T."/>
            <person name="Arivett B.A."/>
            <person name="Farone A.L."/>
            <person name="Gunderson J.H."/>
            <person name="Farone M.B."/>
        </authorList>
    </citation>
    <scope>NUCLEOTIDE SEQUENCE [LARGE SCALE GENOMIC DNA]</scope>
    <source>
        <strain evidence="2">CC99</strain>
    </source>
</reference>
<dbReference type="Pfam" id="PF00293">
    <property type="entry name" value="NUDIX"/>
    <property type="match status" value="1"/>
</dbReference>
<dbReference type="GO" id="GO:0016787">
    <property type="term" value="F:hydrolase activity"/>
    <property type="evidence" value="ECO:0007669"/>
    <property type="project" value="UniProtKB-KW"/>
</dbReference>
<accession>A0A0Q9YDW9</accession>
<dbReference type="NCBIfam" id="NF008736">
    <property type="entry name" value="PRK11762.1"/>
    <property type="match status" value="1"/>
</dbReference>
<name>A0A0Q9YDW9_9GAMM</name>
<sequence length="198" mass="22261">MKNDSEAARRAVVHQGPKITGIRSVAQTQLFKIEAVSLEFSNGEKREFERLKEWAPGVVLMVPMQDSETLLLTKEYAAGVNEYALCFPKGRIEMGEDCYQAANRELQEEISFKSNRMTYIQAMTTSPNYNATLMHIVLAEDLSPSSLQGDEPEPITIIPWSIHDISGLLARSDFHEARSIAALFLVKAHLEKRHSHST</sequence>
<keyword evidence="4" id="KW-1185">Reference proteome</keyword>
<dbReference type="PROSITE" id="PS51462">
    <property type="entry name" value="NUDIX"/>
    <property type="match status" value="1"/>
</dbReference>
<dbReference type="InterPro" id="IPR000086">
    <property type="entry name" value="NUDIX_hydrolase_dom"/>
</dbReference>
<dbReference type="Gene3D" id="3.90.79.10">
    <property type="entry name" value="Nucleoside Triphosphate Pyrophosphohydrolase"/>
    <property type="match status" value="1"/>
</dbReference>
<evidence type="ECO:0000313" key="4">
    <source>
        <dbReference type="Proteomes" id="UP000051494"/>
    </source>
</evidence>
<dbReference type="AlphaFoldDB" id="A0A0Q9YDW9"/>
<keyword evidence="2" id="KW-0378">Hydrolase</keyword>
<reference evidence="3" key="2">
    <citation type="journal article" date="2016" name="Genome Announc.">
        <title>Draft Genome Sequences of Two Novel Amoeba-Resistant Intranuclear Bacteria, 'Candidatus Berkiella cookevillensis' and 'Candidatus Berkiella aquae'.</title>
        <authorList>
            <person name="Mehari Y.T."/>
            <person name="Arivett B.A."/>
            <person name="Farone A.L."/>
            <person name="Gunderson J.H."/>
            <person name="Farone M.B."/>
        </authorList>
    </citation>
    <scope>NUCLEOTIDE SEQUENCE</scope>
    <source>
        <strain evidence="3">CC99</strain>
    </source>
</reference>
<proteinExistence type="predicted"/>
<dbReference type="OrthoDB" id="9806150at2"/>
<dbReference type="EMBL" id="LKHV01000005">
    <property type="protein sequence ID" value="KRG18704.1"/>
    <property type="molecule type" value="Genomic_DNA"/>
</dbReference>